<dbReference type="AlphaFoldDB" id="A0A8B6G4K4"/>
<keyword evidence="4" id="KW-1185">Reference proteome</keyword>
<name>A0A8B6G4K4_MYTGA</name>
<feature type="coiled-coil region" evidence="1">
    <location>
        <begin position="119"/>
        <end position="230"/>
    </location>
</feature>
<comment type="caution">
    <text evidence="3">The sequence shown here is derived from an EMBL/GenBank/DDBJ whole genome shotgun (WGS) entry which is preliminary data.</text>
</comment>
<feature type="region of interest" description="Disordered" evidence="2">
    <location>
        <begin position="301"/>
        <end position="333"/>
    </location>
</feature>
<sequence>MAQIALDDDLIERKFTDNFTYLQEKVSRITDIVDILIEKRVINLHDRPKFLNVNKSQKEKVDDVLQEVMTKKKFNEFIFALMKTGQSTVIEILTLDNTEFCAFIGSPKQEAVSTSTKTVNELETELKQQAHKIVKLEAEKKKLQQDINHLKDVQQGVRRTIEEKTSRIELLQKENIEKNKLVKDVQQGVRRMIEEKTSLIELLEKENIEKNKLVKDVQQLQHDLNSSNKEIKMKTEYIEKLEKLYTDAVEQTKFVNKQIKENTKERQKDREEREMDRKHREQRDQELNTKMELMLNSIAQLKIDKDENKTTGTKKTTLDPLKNKASNLRKKKI</sequence>
<evidence type="ECO:0008006" key="5">
    <source>
        <dbReference type="Google" id="ProtNLM"/>
    </source>
</evidence>
<evidence type="ECO:0000256" key="2">
    <source>
        <dbReference type="SAM" id="MobiDB-lite"/>
    </source>
</evidence>
<proteinExistence type="predicted"/>
<dbReference type="OrthoDB" id="10366470at2759"/>
<keyword evidence="1" id="KW-0175">Coiled coil</keyword>
<evidence type="ECO:0000313" key="4">
    <source>
        <dbReference type="Proteomes" id="UP000596742"/>
    </source>
</evidence>
<feature type="region of interest" description="Disordered" evidence="2">
    <location>
        <begin position="260"/>
        <end position="289"/>
    </location>
</feature>
<accession>A0A8B6G4K4</accession>
<protein>
    <recommendedName>
        <fullName evidence="5">CARD domain-containing protein</fullName>
    </recommendedName>
</protein>
<gene>
    <name evidence="3" type="ORF">MGAL_10B010425</name>
</gene>
<organism evidence="3 4">
    <name type="scientific">Mytilus galloprovincialis</name>
    <name type="common">Mediterranean mussel</name>
    <dbReference type="NCBI Taxonomy" id="29158"/>
    <lineage>
        <taxon>Eukaryota</taxon>
        <taxon>Metazoa</taxon>
        <taxon>Spiralia</taxon>
        <taxon>Lophotrochozoa</taxon>
        <taxon>Mollusca</taxon>
        <taxon>Bivalvia</taxon>
        <taxon>Autobranchia</taxon>
        <taxon>Pteriomorphia</taxon>
        <taxon>Mytilida</taxon>
        <taxon>Mytiloidea</taxon>
        <taxon>Mytilidae</taxon>
        <taxon>Mytilinae</taxon>
        <taxon>Mytilus</taxon>
    </lineage>
</organism>
<dbReference type="EMBL" id="UYJE01007850">
    <property type="protein sequence ID" value="VDI58459.1"/>
    <property type="molecule type" value="Genomic_DNA"/>
</dbReference>
<evidence type="ECO:0000256" key="1">
    <source>
        <dbReference type="SAM" id="Coils"/>
    </source>
</evidence>
<reference evidence="3" key="1">
    <citation type="submission" date="2018-11" db="EMBL/GenBank/DDBJ databases">
        <authorList>
            <person name="Alioto T."/>
            <person name="Alioto T."/>
        </authorList>
    </citation>
    <scope>NUCLEOTIDE SEQUENCE</scope>
</reference>
<dbReference type="Proteomes" id="UP000596742">
    <property type="component" value="Unassembled WGS sequence"/>
</dbReference>
<evidence type="ECO:0000313" key="3">
    <source>
        <dbReference type="EMBL" id="VDI58459.1"/>
    </source>
</evidence>